<feature type="binding site" evidence="2">
    <location>
        <position position="45"/>
    </location>
    <ligand>
        <name>Zn(2+)</name>
        <dbReference type="ChEBI" id="CHEBI:29105"/>
    </ligand>
</feature>
<dbReference type="InterPro" id="IPR036265">
    <property type="entry name" value="HIT-like_sf"/>
</dbReference>
<dbReference type="InterPro" id="IPR032576">
    <property type="entry name" value="DUF4921"/>
</dbReference>
<dbReference type="EC" id="2.7.7.12" evidence="4"/>
<feature type="binding site" evidence="2">
    <location>
        <position position="98"/>
    </location>
    <ligand>
        <name>Zn(2+)</name>
        <dbReference type="ChEBI" id="CHEBI:29105"/>
    </ligand>
</feature>
<feature type="active site" description="Tele-UMP-histidine intermediate" evidence="1">
    <location>
        <position position="151"/>
    </location>
</feature>
<dbReference type="AlphaFoldDB" id="W6RYE8"/>
<dbReference type="eggNOG" id="COG1085">
    <property type="taxonomic scope" value="Bacteria"/>
</dbReference>
<organism evidence="4 5">
    <name type="scientific">Clostridium bornimense</name>
    <dbReference type="NCBI Taxonomy" id="1216932"/>
    <lineage>
        <taxon>Bacteria</taxon>
        <taxon>Bacillati</taxon>
        <taxon>Bacillota</taxon>
        <taxon>Clostridia</taxon>
        <taxon>Eubacteriales</taxon>
        <taxon>Clostridiaceae</taxon>
        <taxon>Clostridium</taxon>
    </lineage>
</organism>
<name>W6RYE8_9CLOT</name>
<keyword evidence="2" id="KW-0862">Zinc</keyword>
<dbReference type="InterPro" id="IPR053177">
    <property type="entry name" value="ADP-glucose_phosphorylase"/>
</dbReference>
<protein>
    <submittedName>
        <fullName evidence="4">Putative Galactose-1-phosphate uridylyltransferase</fullName>
        <ecNumber evidence="4">2.7.7.12</ecNumber>
    </submittedName>
</protein>
<evidence type="ECO:0000259" key="3">
    <source>
        <dbReference type="Pfam" id="PF16268"/>
    </source>
</evidence>
<dbReference type="Proteomes" id="UP000019426">
    <property type="component" value="Chromosome M2/40_rep1"/>
</dbReference>
<dbReference type="GO" id="GO:0008270">
    <property type="term" value="F:zinc ion binding"/>
    <property type="evidence" value="ECO:0007669"/>
    <property type="project" value="InterPro"/>
</dbReference>
<keyword evidence="4" id="KW-0548">Nucleotidyltransferase</keyword>
<keyword evidence="2" id="KW-0479">Metal-binding</keyword>
<dbReference type="PIRSF" id="PIRSF000808">
    <property type="entry name" value="GalT"/>
    <property type="match status" value="1"/>
</dbReference>
<evidence type="ECO:0000256" key="1">
    <source>
        <dbReference type="PIRSR" id="PIRSR000808-1"/>
    </source>
</evidence>
<reference evidence="4 5" key="1">
    <citation type="submission" date="2013-11" db="EMBL/GenBank/DDBJ databases">
        <title>Complete genome sequence of Clostridum sp. M2/40.</title>
        <authorList>
            <person name="Wibberg D."/>
            <person name="Puehler A."/>
            <person name="Schlueter A."/>
        </authorList>
    </citation>
    <scope>NUCLEOTIDE SEQUENCE [LARGE SCALE GENOMIC DNA]</scope>
    <source>
        <strain evidence="5">M2/40</strain>
    </source>
</reference>
<evidence type="ECO:0000256" key="2">
    <source>
        <dbReference type="PIRSR" id="PIRSR000808-3"/>
    </source>
</evidence>
<dbReference type="STRING" id="1216932.CM240_2562"/>
<keyword evidence="5" id="KW-1185">Reference proteome</keyword>
<accession>W6RYE8</accession>
<feature type="binding site" evidence="2">
    <location>
        <position position="42"/>
    </location>
    <ligand>
        <name>Zn(2+)</name>
        <dbReference type="ChEBI" id="CHEBI:29105"/>
    </ligand>
</feature>
<dbReference type="Pfam" id="PF16268">
    <property type="entry name" value="DUF4921"/>
    <property type="match status" value="1"/>
</dbReference>
<dbReference type="PANTHER" id="PTHR42763:SF2">
    <property type="entry name" value="ADP-GLUCOSE PHOSPHORYLASE"/>
    <property type="match status" value="1"/>
</dbReference>
<dbReference type="InterPro" id="IPR001937">
    <property type="entry name" value="GalP_UDPtransf1"/>
</dbReference>
<sequence>MKVKFYNSNYSFDMLTDKEVIFCRGRGKRPIVSGRNISKDQCPFCPGSDEVTQHTIMAIGDPWTMRVIENKYPAVAPLDDENFVVRGLHYVVIETNNHYKKLSEFDEEETSQLFNLYKAMIKYLKEFKEIKHIQIFKNYKREAGASMDHIHSQILATNNIPNKYLKEEEKLRVYREGTGRCMVCDEINNEIKEKDRIVYNGKYFLAYCPKGSILAYTVRIVPKVHTESLEEFQEEEISELSYIYNNVIKSLDNILHDPPINICYYFIKESKYYHFYIEFYPRKNNIAGYELSTNIMLNPVCPEDAAYELSWNSSGYKYEGTGHK</sequence>
<feature type="domain" description="DUF4921" evidence="3">
    <location>
        <begin position="104"/>
        <end position="304"/>
    </location>
</feature>
<dbReference type="HOGENOM" id="CLU_029960_1_0_9"/>
<dbReference type="KEGG" id="clt:CM240_2562"/>
<evidence type="ECO:0000313" key="5">
    <source>
        <dbReference type="Proteomes" id="UP000019426"/>
    </source>
</evidence>
<dbReference type="Gene3D" id="3.30.428.10">
    <property type="entry name" value="HIT-like"/>
    <property type="match status" value="2"/>
</dbReference>
<evidence type="ECO:0000313" key="4">
    <source>
        <dbReference type="EMBL" id="CDM69686.1"/>
    </source>
</evidence>
<dbReference type="PANTHER" id="PTHR42763">
    <property type="entry name" value="ADP-GLUCOSE PHOSPHORYLASE"/>
    <property type="match status" value="1"/>
</dbReference>
<dbReference type="RefSeq" id="WP_051483829.1">
    <property type="nucleotide sequence ID" value="NZ_HG917868.1"/>
</dbReference>
<keyword evidence="4" id="KW-0808">Transferase</keyword>
<dbReference type="GO" id="GO:0006012">
    <property type="term" value="P:galactose metabolic process"/>
    <property type="evidence" value="ECO:0007669"/>
    <property type="project" value="InterPro"/>
</dbReference>
<comment type="cofactor">
    <cofactor evidence="2">
        <name>Zn(2+)</name>
        <dbReference type="ChEBI" id="CHEBI:29105"/>
    </cofactor>
    <text evidence="2">Binds 1 zinc ion per subunit.</text>
</comment>
<proteinExistence type="predicted"/>
<dbReference type="SUPFAM" id="SSF54197">
    <property type="entry name" value="HIT-like"/>
    <property type="match status" value="2"/>
</dbReference>
<dbReference type="GO" id="GO:0008108">
    <property type="term" value="F:UDP-glucose:hexose-1-phosphate uridylyltransferase activity"/>
    <property type="evidence" value="ECO:0007669"/>
    <property type="project" value="UniProtKB-EC"/>
</dbReference>
<gene>
    <name evidence="4" type="ORF">CM240_2562</name>
</gene>
<feature type="binding site" evidence="2">
    <location>
        <position position="149"/>
    </location>
    <ligand>
        <name>Zn(2+)</name>
        <dbReference type="ChEBI" id="CHEBI:29105"/>
    </ligand>
</feature>
<dbReference type="PATRIC" id="fig|1216932.3.peg.2529"/>
<dbReference type="EMBL" id="HG917868">
    <property type="protein sequence ID" value="CDM69686.1"/>
    <property type="molecule type" value="Genomic_DNA"/>
</dbReference>